<reference evidence="4" key="1">
    <citation type="journal article" date="2014" name="Front. Microbiol.">
        <title>High frequency of phylogenetically diverse reductive dehalogenase-homologous genes in deep subseafloor sedimentary metagenomes.</title>
        <authorList>
            <person name="Kawai M."/>
            <person name="Futagami T."/>
            <person name="Toyoda A."/>
            <person name="Takaki Y."/>
            <person name="Nishi S."/>
            <person name="Hori S."/>
            <person name="Arai W."/>
            <person name="Tsubouchi T."/>
            <person name="Morono Y."/>
            <person name="Uchiyama I."/>
            <person name="Ito T."/>
            <person name="Fujiyama A."/>
            <person name="Inagaki F."/>
            <person name="Takami H."/>
        </authorList>
    </citation>
    <scope>NUCLEOTIDE SEQUENCE</scope>
    <source>
        <strain evidence="4">Expedition CK06-06</strain>
    </source>
</reference>
<dbReference type="Pfam" id="PF00572">
    <property type="entry name" value="Ribosomal_L13"/>
    <property type="match status" value="1"/>
</dbReference>
<dbReference type="CDD" id="cd00392">
    <property type="entry name" value="Ribosomal_L13"/>
    <property type="match status" value="1"/>
</dbReference>
<dbReference type="InterPro" id="IPR005823">
    <property type="entry name" value="Ribosomal_uL13_bac-type"/>
</dbReference>
<dbReference type="EMBL" id="BART01021764">
    <property type="protein sequence ID" value="GAH03810.1"/>
    <property type="molecule type" value="Genomic_DNA"/>
</dbReference>
<dbReference type="GO" id="GO:0003729">
    <property type="term" value="F:mRNA binding"/>
    <property type="evidence" value="ECO:0007669"/>
    <property type="project" value="TreeGrafter"/>
</dbReference>
<comment type="similarity">
    <text evidence="1">Belongs to the universal ribosomal protein uL13 family.</text>
</comment>
<gene>
    <name evidence="4" type="ORF">S01H4_40038</name>
</gene>
<keyword evidence="3" id="KW-0687">Ribonucleoprotein</keyword>
<keyword evidence="2" id="KW-0689">Ribosomal protein</keyword>
<dbReference type="GO" id="GO:0006412">
    <property type="term" value="P:translation"/>
    <property type="evidence" value="ECO:0007669"/>
    <property type="project" value="InterPro"/>
</dbReference>
<dbReference type="HAMAP" id="MF_01366">
    <property type="entry name" value="Ribosomal_uL13"/>
    <property type="match status" value="1"/>
</dbReference>
<dbReference type="Gene3D" id="3.90.1180.10">
    <property type="entry name" value="Ribosomal protein L13"/>
    <property type="match status" value="1"/>
</dbReference>
<accession>X1D689</accession>
<evidence type="ECO:0000313" key="4">
    <source>
        <dbReference type="EMBL" id="GAH03810.1"/>
    </source>
</evidence>
<dbReference type="InterPro" id="IPR036899">
    <property type="entry name" value="Ribosomal_uL13_sf"/>
</dbReference>
<evidence type="ECO:0008006" key="5">
    <source>
        <dbReference type="Google" id="ProtNLM"/>
    </source>
</evidence>
<evidence type="ECO:0000256" key="2">
    <source>
        <dbReference type="ARBA" id="ARBA00022980"/>
    </source>
</evidence>
<dbReference type="AlphaFoldDB" id="X1D689"/>
<comment type="caution">
    <text evidence="4">The sequence shown here is derived from an EMBL/GenBank/DDBJ whole genome shotgun (WGS) entry which is preliminary data.</text>
</comment>
<proteinExistence type="inferred from homology"/>
<dbReference type="GO" id="GO:0003735">
    <property type="term" value="F:structural constituent of ribosome"/>
    <property type="evidence" value="ECO:0007669"/>
    <property type="project" value="InterPro"/>
</dbReference>
<evidence type="ECO:0000256" key="3">
    <source>
        <dbReference type="ARBA" id="ARBA00023274"/>
    </source>
</evidence>
<dbReference type="GO" id="GO:0022625">
    <property type="term" value="C:cytosolic large ribosomal subunit"/>
    <property type="evidence" value="ECO:0007669"/>
    <property type="project" value="TreeGrafter"/>
</dbReference>
<dbReference type="PANTHER" id="PTHR11545:SF2">
    <property type="entry name" value="LARGE RIBOSOMAL SUBUNIT PROTEIN UL13M"/>
    <property type="match status" value="1"/>
</dbReference>
<organism evidence="4">
    <name type="scientific">marine sediment metagenome</name>
    <dbReference type="NCBI Taxonomy" id="412755"/>
    <lineage>
        <taxon>unclassified sequences</taxon>
        <taxon>metagenomes</taxon>
        <taxon>ecological metagenomes</taxon>
    </lineage>
</organism>
<dbReference type="NCBIfam" id="TIGR01066">
    <property type="entry name" value="rplM_bact"/>
    <property type="match status" value="1"/>
</dbReference>
<dbReference type="InterPro" id="IPR005822">
    <property type="entry name" value="Ribosomal_uL13"/>
</dbReference>
<protein>
    <recommendedName>
        <fullName evidence="5">50S ribosomal protein L13</fullName>
    </recommendedName>
</protein>
<dbReference type="PIRSF" id="PIRSF002181">
    <property type="entry name" value="Ribosomal_L13"/>
    <property type="match status" value="1"/>
</dbReference>
<evidence type="ECO:0000256" key="1">
    <source>
        <dbReference type="ARBA" id="ARBA00006227"/>
    </source>
</evidence>
<name>X1D689_9ZZZZ</name>
<dbReference type="GO" id="GO:0017148">
    <property type="term" value="P:negative regulation of translation"/>
    <property type="evidence" value="ECO:0007669"/>
    <property type="project" value="TreeGrafter"/>
</dbReference>
<dbReference type="SUPFAM" id="SSF52161">
    <property type="entry name" value="Ribosomal protein L13"/>
    <property type="match status" value="1"/>
</dbReference>
<feature type="non-terminal residue" evidence="4">
    <location>
        <position position="1"/>
    </location>
</feature>
<dbReference type="PANTHER" id="PTHR11545">
    <property type="entry name" value="RIBOSOMAL PROTEIN L13"/>
    <property type="match status" value="1"/>
</dbReference>
<sequence length="145" mass="16982">IVMNNEINMKEKNKKLDREWYLVDAKDKILGRLATQIAKVLIGKHKPDYDPAKDSGDFVIVTNCEKIKVTGRKTEQKEYTHYTGFMGGLRKMSYKKMLEEKPTEIIKKAVWGMLPKNKTRRKRILRLKIYKGPEHSHKGQKPIKL</sequence>